<dbReference type="InterPro" id="IPR026881">
    <property type="entry name" value="WYL_dom"/>
</dbReference>
<accession>A0ABP9F1N9</accession>
<dbReference type="InterPro" id="IPR028349">
    <property type="entry name" value="PafC-like"/>
</dbReference>
<dbReference type="InterPro" id="IPR036390">
    <property type="entry name" value="WH_DNA-bd_sf"/>
</dbReference>
<dbReference type="InterPro" id="IPR013196">
    <property type="entry name" value="HTH_11"/>
</dbReference>
<evidence type="ECO:0000259" key="1">
    <source>
        <dbReference type="Pfam" id="PF08279"/>
    </source>
</evidence>
<feature type="domain" description="WCX" evidence="3">
    <location>
        <begin position="269"/>
        <end position="346"/>
    </location>
</feature>
<sequence length="350" mass="37339">MKGVMSALLMGRTVGSNQVPIVPRSPAFSGILAIVRDTAARMLALLSLLQSRPDWPGPELAERLGVGVRTVRNDVARLRELGYPVDAATGRAGHYRLGVGASLPPLLLDDDEAVAVALGLRAGTGPAGTREAAGRALTKLERVLPHRLRRTVAALTAATTAGPANTTSDAPDPEVDPALLRTVAEAIRDRTALRVADPEGPARVLEPYRLVSWQRRWYVVVRSPERGTWTVLRADGLELRVPGGPPFTPVEPPEDLTDLVLREVAVRGWTVHARVLVHAPASAVLARINPAVGVVETRDARTCVLVTGADSVATLAAYVGMLDLDFRVEGPPALVAQLRTTGERYLRAVS</sequence>
<dbReference type="InterPro" id="IPR036388">
    <property type="entry name" value="WH-like_DNA-bd_sf"/>
</dbReference>
<evidence type="ECO:0000313" key="5">
    <source>
        <dbReference type="Proteomes" id="UP001500457"/>
    </source>
</evidence>
<dbReference type="SUPFAM" id="SSF46785">
    <property type="entry name" value="Winged helix' DNA-binding domain"/>
    <property type="match status" value="1"/>
</dbReference>
<feature type="domain" description="WYL" evidence="2">
    <location>
        <begin position="179"/>
        <end position="235"/>
    </location>
</feature>
<reference evidence="5" key="1">
    <citation type="journal article" date="2019" name="Int. J. Syst. Evol. Microbiol.">
        <title>The Global Catalogue of Microorganisms (GCM) 10K type strain sequencing project: providing services to taxonomists for standard genome sequencing and annotation.</title>
        <authorList>
            <consortium name="The Broad Institute Genomics Platform"/>
            <consortium name="The Broad Institute Genome Sequencing Center for Infectious Disease"/>
            <person name="Wu L."/>
            <person name="Ma J."/>
        </authorList>
    </citation>
    <scope>NUCLEOTIDE SEQUENCE [LARGE SCALE GENOMIC DNA]</scope>
    <source>
        <strain evidence="5">JCM 17983</strain>
    </source>
</reference>
<dbReference type="InterPro" id="IPR051534">
    <property type="entry name" value="CBASS_pafABC_assoc_protein"/>
</dbReference>
<dbReference type="Gene3D" id="1.10.10.10">
    <property type="entry name" value="Winged helix-like DNA-binding domain superfamily/Winged helix DNA-binding domain"/>
    <property type="match status" value="1"/>
</dbReference>
<dbReference type="PIRSF" id="PIRSF016838">
    <property type="entry name" value="PafC"/>
    <property type="match status" value="1"/>
</dbReference>
<dbReference type="Proteomes" id="UP001500457">
    <property type="component" value="Unassembled WGS sequence"/>
</dbReference>
<dbReference type="Pfam" id="PF13280">
    <property type="entry name" value="WYL"/>
    <property type="match status" value="1"/>
</dbReference>
<evidence type="ECO:0000259" key="2">
    <source>
        <dbReference type="Pfam" id="PF13280"/>
    </source>
</evidence>
<evidence type="ECO:0000313" key="4">
    <source>
        <dbReference type="EMBL" id="GAA4892171.1"/>
    </source>
</evidence>
<name>A0ABP9F1N9_9PSEU</name>
<dbReference type="Pfam" id="PF08279">
    <property type="entry name" value="HTH_11"/>
    <property type="match status" value="1"/>
</dbReference>
<gene>
    <name evidence="4" type="ORF">GCM10023203_52570</name>
</gene>
<dbReference type="InterPro" id="IPR057727">
    <property type="entry name" value="WCX_dom"/>
</dbReference>
<dbReference type="EMBL" id="BAABHQ010000021">
    <property type="protein sequence ID" value="GAA4892171.1"/>
    <property type="molecule type" value="Genomic_DNA"/>
</dbReference>
<comment type="caution">
    <text evidence="4">The sequence shown here is derived from an EMBL/GenBank/DDBJ whole genome shotgun (WGS) entry which is preliminary data.</text>
</comment>
<dbReference type="PROSITE" id="PS52050">
    <property type="entry name" value="WYL"/>
    <property type="match status" value="1"/>
</dbReference>
<dbReference type="PANTHER" id="PTHR34580">
    <property type="match status" value="1"/>
</dbReference>
<feature type="domain" description="Helix-turn-helix type 11" evidence="1">
    <location>
        <begin position="41"/>
        <end position="95"/>
    </location>
</feature>
<dbReference type="Pfam" id="PF25583">
    <property type="entry name" value="WCX"/>
    <property type="match status" value="1"/>
</dbReference>
<dbReference type="PANTHER" id="PTHR34580:SF3">
    <property type="entry name" value="PROTEIN PAFB"/>
    <property type="match status" value="1"/>
</dbReference>
<keyword evidence="5" id="KW-1185">Reference proteome</keyword>
<proteinExistence type="predicted"/>
<organism evidence="4 5">
    <name type="scientific">Actinomycetospora straminea</name>
    <dbReference type="NCBI Taxonomy" id="663607"/>
    <lineage>
        <taxon>Bacteria</taxon>
        <taxon>Bacillati</taxon>
        <taxon>Actinomycetota</taxon>
        <taxon>Actinomycetes</taxon>
        <taxon>Pseudonocardiales</taxon>
        <taxon>Pseudonocardiaceae</taxon>
        <taxon>Actinomycetospora</taxon>
    </lineage>
</organism>
<evidence type="ECO:0000259" key="3">
    <source>
        <dbReference type="Pfam" id="PF25583"/>
    </source>
</evidence>
<protein>
    <submittedName>
        <fullName evidence="4">YafY family protein</fullName>
    </submittedName>
</protein>